<evidence type="ECO:0000259" key="6">
    <source>
        <dbReference type="Pfam" id="PF01979"/>
    </source>
</evidence>
<protein>
    <submittedName>
        <fullName evidence="7">Dihydroorotase</fullName>
    </submittedName>
</protein>
<dbReference type="GO" id="GO:0005737">
    <property type="term" value="C:cytoplasm"/>
    <property type="evidence" value="ECO:0007669"/>
    <property type="project" value="TreeGrafter"/>
</dbReference>
<dbReference type="STRING" id="651661.SAMN05660293_04358"/>
<dbReference type="RefSeq" id="WP_082216828.1">
    <property type="nucleotide sequence ID" value="NZ_FUZA01000006.1"/>
</dbReference>
<reference evidence="8" key="1">
    <citation type="submission" date="2017-02" db="EMBL/GenBank/DDBJ databases">
        <authorList>
            <person name="Varghese N."/>
            <person name="Submissions S."/>
        </authorList>
    </citation>
    <scope>NUCLEOTIDE SEQUENCE [LARGE SCALE GENOMIC DNA]</scope>
    <source>
        <strain evidence="8">DSM 22270</strain>
    </source>
</reference>
<dbReference type="SUPFAM" id="SSF51338">
    <property type="entry name" value="Composite domain of metallo-dependent hydrolases"/>
    <property type="match status" value="1"/>
</dbReference>
<dbReference type="CDD" id="cd01318">
    <property type="entry name" value="DHOase_IIb"/>
    <property type="match status" value="1"/>
</dbReference>
<dbReference type="PANTHER" id="PTHR43668:SF4">
    <property type="entry name" value="ALLANTOINASE"/>
    <property type="match status" value="1"/>
</dbReference>
<dbReference type="PANTHER" id="PTHR43668">
    <property type="entry name" value="ALLANTOINASE"/>
    <property type="match status" value="1"/>
</dbReference>
<dbReference type="SUPFAM" id="SSF51556">
    <property type="entry name" value="Metallo-dependent hydrolases"/>
    <property type="match status" value="1"/>
</dbReference>
<evidence type="ECO:0000313" key="8">
    <source>
        <dbReference type="Proteomes" id="UP000190897"/>
    </source>
</evidence>
<proteinExistence type="inferred from homology"/>
<comment type="cofactor">
    <cofactor evidence="1">
        <name>Zn(2+)</name>
        <dbReference type="ChEBI" id="CHEBI:29105"/>
    </cofactor>
</comment>
<sequence>MTTLIVNAQVVNENEINEFDVIIENGHIQRIGKDLQHVATDRVIDAKGQYLMPGVIDDQVHFREPGLTHKANIYTEAKAAVAGGVTSFMEMPNTVPNTLTQELLADKYKIGAETSLANYSFFMGASNDNYEEVMKTNPAKVCGIKIFMGSSTGNMLVDAPEVLEKIFANAPCIIATHCEDEPTVRQRMEHFKEKYGENVPYNIHALIRNEEACLKSSTFASSLAHKHGTRLHILHISTGDEVVLFEPGIRTNGQILLSDGQPKLVTAEACVHHLWFDAEDYHTLGNKIKCNPAIKAPHHKEAILQAVLDNRIDVIATDHAPHTIEEKAQGYWQAPSGLPLVQHTLNVMLELNKAGKISIERIVEKMSHAVADLFQISNRGYIREGYWADLILVDTNAQTTVEPGNIYSKCGWSPFEGVNFQSSVSHTFVSGNLVYENGKFNESQKGQRLLFNR</sequence>
<dbReference type="InterPro" id="IPR002195">
    <property type="entry name" value="Dihydroorotase_CS"/>
</dbReference>
<dbReference type="NCBIfam" id="NF006688">
    <property type="entry name" value="PRK09236.1"/>
    <property type="match status" value="1"/>
</dbReference>
<dbReference type="GO" id="GO:0046872">
    <property type="term" value="F:metal ion binding"/>
    <property type="evidence" value="ECO:0007669"/>
    <property type="project" value="UniProtKB-KW"/>
</dbReference>
<gene>
    <name evidence="7" type="ORF">SAMN05660293_04358</name>
</gene>
<comment type="function">
    <text evidence="2">Catalyzes the reversible cyclization of carbamoyl aspartate to dihydroorotate.</text>
</comment>
<feature type="domain" description="Amidohydrolase-related" evidence="6">
    <location>
        <begin position="50"/>
        <end position="434"/>
    </location>
</feature>
<dbReference type="InterPro" id="IPR032466">
    <property type="entry name" value="Metal_Hydrolase"/>
</dbReference>
<dbReference type="InterPro" id="IPR006680">
    <property type="entry name" value="Amidohydro-rel"/>
</dbReference>
<evidence type="ECO:0000256" key="5">
    <source>
        <dbReference type="ARBA" id="ARBA00022801"/>
    </source>
</evidence>
<keyword evidence="5" id="KW-0378">Hydrolase</keyword>
<dbReference type="OrthoDB" id="9765462at2"/>
<dbReference type="InterPro" id="IPR050138">
    <property type="entry name" value="DHOase/Allantoinase_Hydrolase"/>
</dbReference>
<dbReference type="AlphaFoldDB" id="A0A1T5GRS1"/>
<evidence type="ECO:0000256" key="2">
    <source>
        <dbReference type="ARBA" id="ARBA00002368"/>
    </source>
</evidence>
<evidence type="ECO:0000256" key="4">
    <source>
        <dbReference type="ARBA" id="ARBA00022723"/>
    </source>
</evidence>
<organism evidence="7 8">
    <name type="scientific">Dyadobacter psychrophilus</name>
    <dbReference type="NCBI Taxonomy" id="651661"/>
    <lineage>
        <taxon>Bacteria</taxon>
        <taxon>Pseudomonadati</taxon>
        <taxon>Bacteroidota</taxon>
        <taxon>Cytophagia</taxon>
        <taxon>Cytophagales</taxon>
        <taxon>Spirosomataceae</taxon>
        <taxon>Dyadobacter</taxon>
    </lineage>
</organism>
<keyword evidence="4" id="KW-0479">Metal-binding</keyword>
<accession>A0A1T5GRS1</accession>
<evidence type="ECO:0000256" key="1">
    <source>
        <dbReference type="ARBA" id="ARBA00001947"/>
    </source>
</evidence>
<dbReference type="Gene3D" id="2.30.40.10">
    <property type="entry name" value="Urease, subunit C, domain 1"/>
    <property type="match status" value="1"/>
</dbReference>
<dbReference type="Gene3D" id="3.20.20.140">
    <property type="entry name" value="Metal-dependent hydrolases"/>
    <property type="match status" value="1"/>
</dbReference>
<keyword evidence="8" id="KW-1185">Reference proteome</keyword>
<dbReference type="PROSITE" id="PS00483">
    <property type="entry name" value="DIHYDROOROTASE_2"/>
    <property type="match status" value="1"/>
</dbReference>
<name>A0A1T5GRS1_9BACT</name>
<comment type="similarity">
    <text evidence="3">Belongs to the metallo-dependent hydrolases superfamily. DHOase family. Class I DHOase subfamily.</text>
</comment>
<evidence type="ECO:0000313" key="7">
    <source>
        <dbReference type="EMBL" id="SKC11142.1"/>
    </source>
</evidence>
<dbReference type="GO" id="GO:0006145">
    <property type="term" value="P:purine nucleobase catabolic process"/>
    <property type="evidence" value="ECO:0007669"/>
    <property type="project" value="TreeGrafter"/>
</dbReference>
<evidence type="ECO:0000256" key="3">
    <source>
        <dbReference type="ARBA" id="ARBA00010286"/>
    </source>
</evidence>
<dbReference type="GO" id="GO:0004038">
    <property type="term" value="F:allantoinase activity"/>
    <property type="evidence" value="ECO:0007669"/>
    <property type="project" value="TreeGrafter"/>
</dbReference>
<dbReference type="Pfam" id="PF01979">
    <property type="entry name" value="Amidohydro_1"/>
    <property type="match status" value="1"/>
</dbReference>
<dbReference type="Proteomes" id="UP000190897">
    <property type="component" value="Unassembled WGS sequence"/>
</dbReference>
<dbReference type="InterPro" id="IPR011059">
    <property type="entry name" value="Metal-dep_hydrolase_composite"/>
</dbReference>
<dbReference type="EMBL" id="FUZA01000006">
    <property type="protein sequence ID" value="SKC11142.1"/>
    <property type="molecule type" value="Genomic_DNA"/>
</dbReference>